<gene>
    <name evidence="3" type="ordered locus">Desti_1307</name>
</gene>
<dbReference type="STRING" id="706587.Desti_1307"/>
<evidence type="ECO:0000313" key="4">
    <source>
        <dbReference type="Proteomes" id="UP000006055"/>
    </source>
</evidence>
<dbReference type="RefSeq" id="WP_014809171.1">
    <property type="nucleotide sequence ID" value="NC_018025.1"/>
</dbReference>
<dbReference type="eggNOG" id="COG3620">
    <property type="taxonomic scope" value="Bacteria"/>
</dbReference>
<feature type="region of interest" description="Disordered" evidence="1">
    <location>
        <begin position="100"/>
        <end position="138"/>
    </location>
</feature>
<dbReference type="CDD" id="cd00093">
    <property type="entry name" value="HTH_XRE"/>
    <property type="match status" value="1"/>
</dbReference>
<feature type="compositionally biased region" description="Polar residues" evidence="1">
    <location>
        <begin position="129"/>
        <end position="138"/>
    </location>
</feature>
<dbReference type="KEGG" id="dti:Desti_1307"/>
<dbReference type="SUPFAM" id="SSF47413">
    <property type="entry name" value="lambda repressor-like DNA-binding domains"/>
    <property type="match status" value="1"/>
</dbReference>
<organism evidence="3 4">
    <name type="scientific">Desulfomonile tiedjei (strain ATCC 49306 / DSM 6799 / DCB-1)</name>
    <dbReference type="NCBI Taxonomy" id="706587"/>
    <lineage>
        <taxon>Bacteria</taxon>
        <taxon>Pseudomonadati</taxon>
        <taxon>Thermodesulfobacteriota</taxon>
        <taxon>Desulfomonilia</taxon>
        <taxon>Desulfomonilales</taxon>
        <taxon>Desulfomonilaceae</taxon>
        <taxon>Desulfomonile</taxon>
    </lineage>
</organism>
<reference evidence="4" key="1">
    <citation type="submission" date="2012-06" db="EMBL/GenBank/DDBJ databases">
        <title>Complete sequence of chromosome of Desulfomonile tiedjei DSM 6799.</title>
        <authorList>
            <person name="Lucas S."/>
            <person name="Copeland A."/>
            <person name="Lapidus A."/>
            <person name="Glavina del Rio T."/>
            <person name="Dalin E."/>
            <person name="Tice H."/>
            <person name="Bruce D."/>
            <person name="Goodwin L."/>
            <person name="Pitluck S."/>
            <person name="Peters L."/>
            <person name="Ovchinnikova G."/>
            <person name="Zeytun A."/>
            <person name="Lu M."/>
            <person name="Kyrpides N."/>
            <person name="Mavromatis K."/>
            <person name="Ivanova N."/>
            <person name="Brettin T."/>
            <person name="Detter J.C."/>
            <person name="Han C."/>
            <person name="Larimer F."/>
            <person name="Land M."/>
            <person name="Hauser L."/>
            <person name="Markowitz V."/>
            <person name="Cheng J.-F."/>
            <person name="Hugenholtz P."/>
            <person name="Woyke T."/>
            <person name="Wu D."/>
            <person name="Spring S."/>
            <person name="Schroeder M."/>
            <person name="Brambilla E."/>
            <person name="Klenk H.-P."/>
            <person name="Eisen J.A."/>
        </authorList>
    </citation>
    <scope>NUCLEOTIDE SEQUENCE [LARGE SCALE GENOMIC DNA]</scope>
    <source>
        <strain evidence="4">ATCC 49306 / DSM 6799 / DCB-1</strain>
    </source>
</reference>
<accession>I4C379</accession>
<dbReference type="PROSITE" id="PS50943">
    <property type="entry name" value="HTH_CROC1"/>
    <property type="match status" value="1"/>
</dbReference>
<evidence type="ECO:0000256" key="1">
    <source>
        <dbReference type="SAM" id="MobiDB-lite"/>
    </source>
</evidence>
<keyword evidence="4" id="KW-1185">Reference proteome</keyword>
<proteinExistence type="predicted"/>
<dbReference type="Gene3D" id="1.10.260.40">
    <property type="entry name" value="lambda repressor-like DNA-binding domains"/>
    <property type="match status" value="1"/>
</dbReference>
<dbReference type="Proteomes" id="UP000006055">
    <property type="component" value="Chromosome"/>
</dbReference>
<protein>
    <submittedName>
        <fullName evidence="3">Putative transcriptional regulator with C-terminal CBS domains</fullName>
    </submittedName>
</protein>
<dbReference type="SMART" id="SM00530">
    <property type="entry name" value="HTH_XRE"/>
    <property type="match status" value="1"/>
</dbReference>
<dbReference type="AlphaFoldDB" id="I4C379"/>
<evidence type="ECO:0000313" key="3">
    <source>
        <dbReference type="EMBL" id="AFM24020.1"/>
    </source>
</evidence>
<evidence type="ECO:0000259" key="2">
    <source>
        <dbReference type="PROSITE" id="PS50943"/>
    </source>
</evidence>
<dbReference type="EMBL" id="CP003360">
    <property type="protein sequence ID" value="AFM24020.1"/>
    <property type="molecule type" value="Genomic_DNA"/>
</dbReference>
<dbReference type="OrthoDB" id="129597at2"/>
<dbReference type="InterPro" id="IPR001387">
    <property type="entry name" value="Cro/C1-type_HTH"/>
</dbReference>
<dbReference type="HOGENOM" id="CLU_066192_13_1_7"/>
<sequence length="138" mass="15448">MARKFAELRAKMSDESRARAHALYQKMAAEMALHELRRARGISQEELAKALRIKQPNVAKMEKRADIYISTLRATIEAMGGTLDIVANFPEGKVKIKNFSSIGEEENREAKDKRGKRRSSAEICAAMAPTTNSTLPDR</sequence>
<feature type="domain" description="HTH cro/C1-type" evidence="2">
    <location>
        <begin position="33"/>
        <end position="86"/>
    </location>
</feature>
<dbReference type="GO" id="GO:0003677">
    <property type="term" value="F:DNA binding"/>
    <property type="evidence" value="ECO:0007669"/>
    <property type="project" value="InterPro"/>
</dbReference>
<dbReference type="InterPro" id="IPR010982">
    <property type="entry name" value="Lambda_DNA-bd_dom_sf"/>
</dbReference>
<dbReference type="InterPro" id="IPR039554">
    <property type="entry name" value="HigA2-like_HTH"/>
</dbReference>
<dbReference type="Pfam" id="PF13744">
    <property type="entry name" value="HTH_37"/>
    <property type="match status" value="1"/>
</dbReference>
<name>I4C379_DESTA</name>